<dbReference type="RefSeq" id="WP_094024398.1">
    <property type="nucleotide sequence ID" value="NZ_NGAF01000001.1"/>
</dbReference>
<dbReference type="Gene3D" id="3.40.50.150">
    <property type="entry name" value="Vaccinia Virus protein VP39"/>
    <property type="match status" value="1"/>
</dbReference>
<name>A0A231HFY2_9NOCA</name>
<proteinExistence type="predicted"/>
<protein>
    <recommendedName>
        <fullName evidence="3">S-adenosyl methyltransferase</fullName>
    </recommendedName>
</protein>
<gene>
    <name evidence="1" type="ORF">B7C42_00853</name>
</gene>
<evidence type="ECO:0000313" key="1">
    <source>
        <dbReference type="EMBL" id="OXR47728.1"/>
    </source>
</evidence>
<reference evidence="1 2" key="1">
    <citation type="submission" date="2017-07" db="EMBL/GenBank/DDBJ databases">
        <title>First draft Genome Sequence of Nocardia cerradoensis isolated from human infection.</title>
        <authorList>
            <person name="Carrasco G."/>
        </authorList>
    </citation>
    <scope>NUCLEOTIDE SEQUENCE [LARGE SCALE GENOMIC DNA]</scope>
    <source>
        <strain evidence="1 2">CNM20130759</strain>
    </source>
</reference>
<dbReference type="InterPro" id="IPR006764">
    <property type="entry name" value="SAM_dep_MeTrfase_SAV2177_type"/>
</dbReference>
<sequence length="274" mass="30854">MSDNDFPSRDIDTSRPSAARMYHYYLSGQALFDVDKVFGERVFAVFPYADAWARHNREFLRRAVDFMASRGIRQFLDIGAGFPTADNTHEIAWAHEPRTRVVYVDNNTEAVARWLDLLRGSDALATTAVLDADLRCPDDIFDHPETRRLIDPDQPLGLLIVGVWPFVPDSDRPYRLMAQLRDRLPRGSCVAMSHAGLDDASEDVRRGMAAAAELYKQTSDPLTLRRRDDFAAFYDGLELLNPGIVHAPDWRPSAPVDMADPARPCNFAAVGYKP</sequence>
<comment type="caution">
    <text evidence="1">The sequence shown here is derived from an EMBL/GenBank/DDBJ whole genome shotgun (WGS) entry which is preliminary data.</text>
</comment>
<dbReference type="InterPro" id="IPR029063">
    <property type="entry name" value="SAM-dependent_MTases_sf"/>
</dbReference>
<keyword evidence="2" id="KW-1185">Reference proteome</keyword>
<evidence type="ECO:0000313" key="2">
    <source>
        <dbReference type="Proteomes" id="UP000215506"/>
    </source>
</evidence>
<organism evidence="1 2">
    <name type="scientific">Nocardia cerradoensis</name>
    <dbReference type="NCBI Taxonomy" id="85688"/>
    <lineage>
        <taxon>Bacteria</taxon>
        <taxon>Bacillati</taxon>
        <taxon>Actinomycetota</taxon>
        <taxon>Actinomycetes</taxon>
        <taxon>Mycobacteriales</taxon>
        <taxon>Nocardiaceae</taxon>
        <taxon>Nocardia</taxon>
    </lineage>
</organism>
<dbReference type="Pfam" id="PF04672">
    <property type="entry name" value="Methyltransf_19"/>
    <property type="match status" value="1"/>
</dbReference>
<accession>A0A231HFY2</accession>
<dbReference type="AlphaFoldDB" id="A0A231HFY2"/>
<dbReference type="PIRSF" id="PIRSF017393">
    <property type="entry name" value="MTase_SAV2177"/>
    <property type="match status" value="1"/>
</dbReference>
<dbReference type="Proteomes" id="UP000215506">
    <property type="component" value="Unassembled WGS sequence"/>
</dbReference>
<evidence type="ECO:0008006" key="3">
    <source>
        <dbReference type="Google" id="ProtNLM"/>
    </source>
</evidence>
<dbReference type="SUPFAM" id="SSF53335">
    <property type="entry name" value="S-adenosyl-L-methionine-dependent methyltransferases"/>
    <property type="match status" value="1"/>
</dbReference>
<dbReference type="EMBL" id="NGAF01000001">
    <property type="protein sequence ID" value="OXR47728.1"/>
    <property type="molecule type" value="Genomic_DNA"/>
</dbReference>